<evidence type="ECO:0000313" key="2">
    <source>
        <dbReference type="EMBL" id="NEW45029.1"/>
    </source>
</evidence>
<protein>
    <submittedName>
        <fullName evidence="2">DUF2613 domain-containing protein</fullName>
    </submittedName>
</protein>
<proteinExistence type="predicted"/>
<gene>
    <name evidence="2" type="ORF">GV789_11245</name>
</gene>
<sequence>MKFAVSGMASSLAGATLGGIAVLGITAGVQQNSIPEPETVADPGSSQLGDVAYGSR</sequence>
<name>A0A6P1D639_9NOCA</name>
<organism evidence="2 3">
    <name type="scientific">Nocardia cyriacigeorgica</name>
    <dbReference type="NCBI Taxonomy" id="135487"/>
    <lineage>
        <taxon>Bacteria</taxon>
        <taxon>Bacillati</taxon>
        <taxon>Actinomycetota</taxon>
        <taxon>Actinomycetes</taxon>
        <taxon>Mycobacteriales</taxon>
        <taxon>Nocardiaceae</taxon>
        <taxon>Nocardia</taxon>
    </lineage>
</organism>
<feature type="region of interest" description="Disordered" evidence="1">
    <location>
        <begin position="34"/>
        <end position="56"/>
    </location>
</feature>
<dbReference type="AlphaFoldDB" id="A0A6P1D639"/>
<evidence type="ECO:0000256" key="1">
    <source>
        <dbReference type="SAM" id="MobiDB-lite"/>
    </source>
</evidence>
<dbReference type="InterPro" id="IPR022566">
    <property type="entry name" value="DUF2613"/>
</dbReference>
<dbReference type="RefSeq" id="WP_163822020.1">
    <property type="nucleotide sequence ID" value="NZ_JAAGUY010000001.1"/>
</dbReference>
<reference evidence="2 3" key="1">
    <citation type="submission" date="2020-01" db="EMBL/GenBank/DDBJ databases">
        <title>Genetics and antimicrobial susceptibilities of Nocardia species isolated from the soil; a comparison with species isolated from humans.</title>
        <authorList>
            <person name="Carrasco G."/>
            <person name="Monzon S."/>
            <person name="Sansegundo M."/>
            <person name="Garcia E."/>
            <person name="Garrido N."/>
            <person name="Medina M.J."/>
            <person name="Villalon P."/>
            <person name="Ramirez-Arocha A.C."/>
            <person name="Jimenez P."/>
            <person name="Cuesta I."/>
            <person name="Valdezate S."/>
        </authorList>
    </citation>
    <scope>NUCLEOTIDE SEQUENCE [LARGE SCALE GENOMIC DNA]</scope>
    <source>
        <strain evidence="2 3">CNM20110639</strain>
    </source>
</reference>
<accession>A0A6P1D639</accession>
<dbReference type="Proteomes" id="UP000468928">
    <property type="component" value="Unassembled WGS sequence"/>
</dbReference>
<dbReference type="Pfam" id="PF11021">
    <property type="entry name" value="DUF2613"/>
    <property type="match status" value="1"/>
</dbReference>
<dbReference type="EMBL" id="JAAGUZ010000025">
    <property type="protein sequence ID" value="NEW45029.1"/>
    <property type="molecule type" value="Genomic_DNA"/>
</dbReference>
<evidence type="ECO:0000313" key="3">
    <source>
        <dbReference type="Proteomes" id="UP000468928"/>
    </source>
</evidence>
<comment type="caution">
    <text evidence="2">The sequence shown here is derived from an EMBL/GenBank/DDBJ whole genome shotgun (WGS) entry which is preliminary data.</text>
</comment>